<proteinExistence type="predicted"/>
<reference evidence="2 5" key="1">
    <citation type="submission" date="2017-11" db="EMBL/GenBank/DDBJ databases">
        <authorList>
            <person name="Han C.G."/>
        </authorList>
    </citation>
    <scope>NUCLEOTIDE SEQUENCE [LARGE SCALE GENOMIC DNA]</scope>
    <source>
        <strain evidence="2 5">A10</strain>
    </source>
</reference>
<dbReference type="EMBL" id="UGMS01000004">
    <property type="protein sequence ID" value="STW79709.1"/>
    <property type="molecule type" value="Genomic_DNA"/>
</dbReference>
<dbReference type="EMBL" id="UGJR01000005">
    <property type="protein sequence ID" value="STS99520.1"/>
    <property type="molecule type" value="Genomic_DNA"/>
</dbReference>
<dbReference type="Proteomes" id="UP000254863">
    <property type="component" value="Unassembled WGS sequence"/>
</dbReference>
<reference evidence="2 5" key="2">
    <citation type="submission" date="2018-01" db="EMBL/GenBank/DDBJ databases">
        <title>Genomic study of Klebsiella pneumoniae.</title>
        <authorList>
            <person name="Yang Y."/>
            <person name="Bicalho R."/>
        </authorList>
    </citation>
    <scope>NUCLEOTIDE SEQUENCE [LARGE SCALE GENOMIC DNA]</scope>
    <source>
        <strain evidence="2 5">A10</strain>
    </source>
</reference>
<dbReference type="Proteomes" id="UP000234667">
    <property type="component" value="Unassembled WGS sequence"/>
</dbReference>
<organism evidence="3 7">
    <name type="scientific">Klebsiella michiganensis</name>
    <dbReference type="NCBI Taxonomy" id="1134687"/>
    <lineage>
        <taxon>Bacteria</taxon>
        <taxon>Pseudomonadati</taxon>
        <taxon>Pseudomonadota</taxon>
        <taxon>Gammaproteobacteria</taxon>
        <taxon>Enterobacterales</taxon>
        <taxon>Enterobacteriaceae</taxon>
        <taxon>Klebsiella/Raoultella group</taxon>
        <taxon>Klebsiella</taxon>
    </lineage>
</organism>
<name>A0A1Q8YQM9_9ENTR</name>
<evidence type="ECO:0000313" key="2">
    <source>
        <dbReference type="EMBL" id="PLO64807.1"/>
    </source>
</evidence>
<keyword evidence="1" id="KW-0472">Membrane</keyword>
<comment type="caution">
    <text evidence="3">The sequence shown here is derived from an EMBL/GenBank/DDBJ whole genome shotgun (WGS) entry which is preliminary data.</text>
</comment>
<feature type="transmembrane region" description="Helical" evidence="1">
    <location>
        <begin position="53"/>
        <end position="74"/>
    </location>
</feature>
<evidence type="ECO:0000313" key="7">
    <source>
        <dbReference type="Proteomes" id="UP000255050"/>
    </source>
</evidence>
<reference evidence="6 7" key="3">
    <citation type="submission" date="2018-06" db="EMBL/GenBank/DDBJ databases">
        <authorList>
            <consortium name="Pathogen Informatics"/>
            <person name="Doyle S."/>
        </authorList>
    </citation>
    <scope>NUCLEOTIDE SEQUENCE [LARGE SCALE GENOMIC DNA]</scope>
    <source>
        <strain evidence="4 6">NCTC11685</strain>
        <strain evidence="3 7">NCTC11694</strain>
    </source>
</reference>
<gene>
    <name evidence="2" type="ORF">CWN49_24625</name>
    <name evidence="4" type="ORF">NCTC11685_07046</name>
    <name evidence="3" type="ORF">NCTC11694_05969</name>
</gene>
<evidence type="ECO:0000313" key="3">
    <source>
        <dbReference type="EMBL" id="STS99520.1"/>
    </source>
</evidence>
<dbReference type="EMBL" id="PIDR01000973">
    <property type="protein sequence ID" value="PLO64807.1"/>
    <property type="molecule type" value="Genomic_DNA"/>
</dbReference>
<protein>
    <submittedName>
        <fullName evidence="3">Uncharacterized protein</fullName>
    </submittedName>
</protein>
<accession>A0A1Q8YQM9</accession>
<evidence type="ECO:0000313" key="5">
    <source>
        <dbReference type="Proteomes" id="UP000234667"/>
    </source>
</evidence>
<evidence type="ECO:0000313" key="4">
    <source>
        <dbReference type="EMBL" id="STW79709.1"/>
    </source>
</evidence>
<keyword evidence="1" id="KW-1133">Transmembrane helix</keyword>
<dbReference type="AlphaFoldDB" id="A0A1Q8YQM9"/>
<feature type="transmembrane region" description="Helical" evidence="1">
    <location>
        <begin position="12"/>
        <end position="32"/>
    </location>
</feature>
<dbReference type="Proteomes" id="UP000255050">
    <property type="component" value="Unassembled WGS sequence"/>
</dbReference>
<sequence length="77" mass="9178">MLLENEVDNAKRFAVIQRFWVPVLMCVDYISALKEATSYKFLFKGFWSIKYSASGYFLFVTLLLFSLLIFLLFFNWL</sequence>
<evidence type="ECO:0000313" key="6">
    <source>
        <dbReference type="Proteomes" id="UP000254863"/>
    </source>
</evidence>
<evidence type="ECO:0000256" key="1">
    <source>
        <dbReference type="SAM" id="Phobius"/>
    </source>
</evidence>
<keyword evidence="1" id="KW-0812">Transmembrane</keyword>